<sequence>MTLLIENFFLKSHYLFRDSSAKMKHLQERQGWAVSRGEFLIERHTADTMATAHWHDHIELNLLLDGQMTYLFNGRQEQVQAGRLVLFWAAIPHQTIAVSANAPLVCIYIPLVDFLTLPIDKDARQAIMQGGFLAEGHWVAGDAEALPRWETEWRLGSTARQRLILDEIGIRIRRLILDNLEVEKSPAYAPASTLTSHAVRHVELLTDLINSRYSDPVNVPDLAKLAGIHASTANKAFGDVLGISVNEYLTRYRLARAMQRLTDTEDPVLQIAFDCGFGSSSRFYDLFKDRTGTTPRHFRESMIIRTPPALG</sequence>
<dbReference type="GO" id="GO:0051213">
    <property type="term" value="F:dioxygenase activity"/>
    <property type="evidence" value="ECO:0007669"/>
    <property type="project" value="UniProtKB-KW"/>
</dbReference>
<evidence type="ECO:0000313" key="6">
    <source>
        <dbReference type="EMBL" id="MBA8879221.1"/>
    </source>
</evidence>
<dbReference type="SUPFAM" id="SSF51182">
    <property type="entry name" value="RmlC-like cupins"/>
    <property type="match status" value="1"/>
</dbReference>
<reference evidence="6 7" key="1">
    <citation type="submission" date="2020-07" db="EMBL/GenBank/DDBJ databases">
        <title>Genomic Encyclopedia of Type Strains, Phase IV (KMG-V): Genome sequencing to study the core and pangenomes of soil and plant-associated prokaryotes.</title>
        <authorList>
            <person name="Whitman W."/>
        </authorList>
    </citation>
    <scope>NUCLEOTIDE SEQUENCE [LARGE SCALE GENOMIC DNA]</scope>
    <source>
        <strain evidence="6 7">AN3</strain>
    </source>
</reference>
<dbReference type="Pfam" id="PF02311">
    <property type="entry name" value="AraC_binding"/>
    <property type="match status" value="1"/>
</dbReference>
<dbReference type="PROSITE" id="PS01124">
    <property type="entry name" value="HTH_ARAC_FAMILY_2"/>
    <property type="match status" value="1"/>
</dbReference>
<dbReference type="SMART" id="SM00342">
    <property type="entry name" value="HTH_ARAC"/>
    <property type="match status" value="1"/>
</dbReference>
<keyword evidence="6" id="KW-0560">Oxidoreductase</keyword>
<dbReference type="SUPFAM" id="SSF46689">
    <property type="entry name" value="Homeodomain-like"/>
    <property type="match status" value="1"/>
</dbReference>
<dbReference type="AlphaFoldDB" id="A0A839EGW8"/>
<proteinExistence type="predicted"/>
<dbReference type="InterPro" id="IPR018062">
    <property type="entry name" value="HTH_AraC-typ_CS"/>
</dbReference>
<protein>
    <submittedName>
        <fullName evidence="6">AraC-like DNA-binding protein/quercetin dioxygenase-like cupin family protein</fullName>
    </submittedName>
</protein>
<dbReference type="InterPro" id="IPR003313">
    <property type="entry name" value="AraC-bd"/>
</dbReference>
<keyword evidence="3" id="KW-0010">Activator</keyword>
<dbReference type="InterPro" id="IPR020449">
    <property type="entry name" value="Tscrpt_reg_AraC-type_HTH"/>
</dbReference>
<keyword evidence="6" id="KW-0223">Dioxygenase</keyword>
<dbReference type="Gene3D" id="2.60.120.10">
    <property type="entry name" value="Jelly Rolls"/>
    <property type="match status" value="1"/>
</dbReference>
<keyword evidence="1" id="KW-0805">Transcription regulation</keyword>
<evidence type="ECO:0000256" key="3">
    <source>
        <dbReference type="ARBA" id="ARBA00023159"/>
    </source>
</evidence>
<dbReference type="InterPro" id="IPR018060">
    <property type="entry name" value="HTH_AraC"/>
</dbReference>
<dbReference type="GO" id="GO:0043565">
    <property type="term" value="F:sequence-specific DNA binding"/>
    <property type="evidence" value="ECO:0007669"/>
    <property type="project" value="InterPro"/>
</dbReference>
<dbReference type="PROSITE" id="PS00041">
    <property type="entry name" value="HTH_ARAC_FAMILY_1"/>
    <property type="match status" value="1"/>
</dbReference>
<feature type="domain" description="HTH araC/xylS-type" evidence="5">
    <location>
        <begin position="203"/>
        <end position="301"/>
    </location>
</feature>
<comment type="caution">
    <text evidence="6">The sequence shown here is derived from an EMBL/GenBank/DDBJ whole genome shotgun (WGS) entry which is preliminary data.</text>
</comment>
<keyword evidence="2 6" id="KW-0238">DNA-binding</keyword>
<dbReference type="PANTHER" id="PTHR43280:SF27">
    <property type="entry name" value="TRANSCRIPTIONAL REGULATOR MTLR"/>
    <property type="match status" value="1"/>
</dbReference>
<evidence type="ECO:0000256" key="1">
    <source>
        <dbReference type="ARBA" id="ARBA00023015"/>
    </source>
</evidence>
<dbReference type="InterPro" id="IPR011051">
    <property type="entry name" value="RmlC_Cupin_sf"/>
</dbReference>
<dbReference type="GO" id="GO:0003700">
    <property type="term" value="F:DNA-binding transcription factor activity"/>
    <property type="evidence" value="ECO:0007669"/>
    <property type="project" value="InterPro"/>
</dbReference>
<dbReference type="InterPro" id="IPR014710">
    <property type="entry name" value="RmlC-like_jellyroll"/>
</dbReference>
<dbReference type="PRINTS" id="PR00032">
    <property type="entry name" value="HTHARAC"/>
</dbReference>
<evidence type="ECO:0000313" key="7">
    <source>
        <dbReference type="Proteomes" id="UP000549052"/>
    </source>
</evidence>
<organism evidence="6 7">
    <name type="scientific">Phyllobacterium myrsinacearum</name>
    <dbReference type="NCBI Taxonomy" id="28101"/>
    <lineage>
        <taxon>Bacteria</taxon>
        <taxon>Pseudomonadati</taxon>
        <taxon>Pseudomonadota</taxon>
        <taxon>Alphaproteobacteria</taxon>
        <taxon>Hyphomicrobiales</taxon>
        <taxon>Phyllobacteriaceae</taxon>
        <taxon>Phyllobacterium</taxon>
    </lineage>
</organism>
<dbReference type="Pfam" id="PF12833">
    <property type="entry name" value="HTH_18"/>
    <property type="match status" value="1"/>
</dbReference>
<name>A0A839EGW8_9HYPH</name>
<dbReference type="Gene3D" id="1.10.10.60">
    <property type="entry name" value="Homeodomain-like"/>
    <property type="match status" value="1"/>
</dbReference>
<evidence type="ECO:0000256" key="4">
    <source>
        <dbReference type="ARBA" id="ARBA00023163"/>
    </source>
</evidence>
<dbReference type="InterPro" id="IPR009057">
    <property type="entry name" value="Homeodomain-like_sf"/>
</dbReference>
<accession>A0A839EGW8</accession>
<keyword evidence="7" id="KW-1185">Reference proteome</keyword>
<keyword evidence="4" id="KW-0804">Transcription</keyword>
<dbReference type="Proteomes" id="UP000549052">
    <property type="component" value="Unassembled WGS sequence"/>
</dbReference>
<dbReference type="PANTHER" id="PTHR43280">
    <property type="entry name" value="ARAC-FAMILY TRANSCRIPTIONAL REGULATOR"/>
    <property type="match status" value="1"/>
</dbReference>
<gene>
    <name evidence="6" type="ORF">FHW16_002939</name>
</gene>
<dbReference type="EMBL" id="JACGXN010000003">
    <property type="protein sequence ID" value="MBA8879221.1"/>
    <property type="molecule type" value="Genomic_DNA"/>
</dbReference>
<evidence type="ECO:0000259" key="5">
    <source>
        <dbReference type="PROSITE" id="PS01124"/>
    </source>
</evidence>
<evidence type="ECO:0000256" key="2">
    <source>
        <dbReference type="ARBA" id="ARBA00023125"/>
    </source>
</evidence>